<feature type="compositionally biased region" description="Acidic residues" evidence="1">
    <location>
        <begin position="102"/>
        <end position="116"/>
    </location>
</feature>
<feature type="region of interest" description="Disordered" evidence="1">
    <location>
        <begin position="99"/>
        <end position="137"/>
    </location>
</feature>
<protein>
    <submittedName>
        <fullName evidence="2">Uncharacterized protein</fullName>
    </submittedName>
</protein>
<comment type="caution">
    <text evidence="2">The sequence shown here is derived from an EMBL/GenBank/DDBJ whole genome shotgun (WGS) entry which is preliminary data.</text>
</comment>
<reference evidence="2" key="1">
    <citation type="journal article" date="2023" name="Nat. Commun.">
        <title>Diploid and tetraploid genomes of Acorus and the evolution of monocots.</title>
        <authorList>
            <person name="Ma L."/>
            <person name="Liu K.W."/>
            <person name="Li Z."/>
            <person name="Hsiao Y.Y."/>
            <person name="Qi Y."/>
            <person name="Fu T."/>
            <person name="Tang G.D."/>
            <person name="Zhang D."/>
            <person name="Sun W.H."/>
            <person name="Liu D.K."/>
            <person name="Li Y."/>
            <person name="Chen G.Z."/>
            <person name="Liu X.D."/>
            <person name="Liao X.Y."/>
            <person name="Jiang Y.T."/>
            <person name="Yu X."/>
            <person name="Hao Y."/>
            <person name="Huang J."/>
            <person name="Zhao X.W."/>
            <person name="Ke S."/>
            <person name="Chen Y.Y."/>
            <person name="Wu W.L."/>
            <person name="Hsu J.L."/>
            <person name="Lin Y.F."/>
            <person name="Huang M.D."/>
            <person name="Li C.Y."/>
            <person name="Huang L."/>
            <person name="Wang Z.W."/>
            <person name="Zhao X."/>
            <person name="Zhong W.Y."/>
            <person name="Peng D.H."/>
            <person name="Ahmad S."/>
            <person name="Lan S."/>
            <person name="Zhang J.S."/>
            <person name="Tsai W.C."/>
            <person name="Van de Peer Y."/>
            <person name="Liu Z.J."/>
        </authorList>
    </citation>
    <scope>NUCLEOTIDE SEQUENCE</scope>
    <source>
        <strain evidence="2">SCP</strain>
    </source>
</reference>
<dbReference type="PANTHER" id="PTHR34278:SF1">
    <property type="entry name" value="PROTEIN THI031, PUTATIVE-RELATED"/>
    <property type="match status" value="1"/>
</dbReference>
<dbReference type="Proteomes" id="UP001179952">
    <property type="component" value="Unassembled WGS sequence"/>
</dbReference>
<organism evidence="2 3">
    <name type="scientific">Acorus gramineus</name>
    <name type="common">Dwarf sweet flag</name>
    <dbReference type="NCBI Taxonomy" id="55184"/>
    <lineage>
        <taxon>Eukaryota</taxon>
        <taxon>Viridiplantae</taxon>
        <taxon>Streptophyta</taxon>
        <taxon>Embryophyta</taxon>
        <taxon>Tracheophyta</taxon>
        <taxon>Spermatophyta</taxon>
        <taxon>Magnoliopsida</taxon>
        <taxon>Liliopsida</taxon>
        <taxon>Acoraceae</taxon>
        <taxon>Acorus</taxon>
    </lineage>
</organism>
<gene>
    <name evidence="2" type="ORF">QJS04_geneDACA004423</name>
</gene>
<proteinExistence type="predicted"/>
<evidence type="ECO:0000313" key="3">
    <source>
        <dbReference type="Proteomes" id="UP001179952"/>
    </source>
</evidence>
<keyword evidence="3" id="KW-1185">Reference proteome</keyword>
<evidence type="ECO:0000313" key="2">
    <source>
        <dbReference type="EMBL" id="KAK1271469.1"/>
    </source>
</evidence>
<dbReference type="PANTHER" id="PTHR34278">
    <property type="entry name" value="PROTEIN THI031, PUTATIVE-RELATED"/>
    <property type="match status" value="1"/>
</dbReference>
<dbReference type="AlphaFoldDB" id="A0AAV9B4A7"/>
<name>A0AAV9B4A7_ACOGR</name>
<accession>A0AAV9B4A7</accession>
<dbReference type="EMBL" id="JAUJYN010000005">
    <property type="protein sequence ID" value="KAK1271469.1"/>
    <property type="molecule type" value="Genomic_DNA"/>
</dbReference>
<evidence type="ECO:0000256" key="1">
    <source>
        <dbReference type="SAM" id="MobiDB-lite"/>
    </source>
</evidence>
<sequence>MKREGRQHGLVRTHKLIFSPDHPRPSNIRIANEVSGPAMAGSFVKAPSKPTNHSKFTSKYSWSHVLPVSKSKEKAKGNHKFRSFDGGFSGWSSEEALRCLGGDDDDDDDDDDDELVESGFDCGDDHSVVEGGVGDGEGLGEVGLEIVLGGLDDDCEEEDWCFV</sequence>
<reference evidence="2" key="2">
    <citation type="submission" date="2023-06" db="EMBL/GenBank/DDBJ databases">
        <authorList>
            <person name="Ma L."/>
            <person name="Liu K.-W."/>
            <person name="Li Z."/>
            <person name="Hsiao Y.-Y."/>
            <person name="Qi Y."/>
            <person name="Fu T."/>
            <person name="Tang G."/>
            <person name="Zhang D."/>
            <person name="Sun W.-H."/>
            <person name="Liu D.-K."/>
            <person name="Li Y."/>
            <person name="Chen G.-Z."/>
            <person name="Liu X.-D."/>
            <person name="Liao X.-Y."/>
            <person name="Jiang Y.-T."/>
            <person name="Yu X."/>
            <person name="Hao Y."/>
            <person name="Huang J."/>
            <person name="Zhao X.-W."/>
            <person name="Ke S."/>
            <person name="Chen Y.-Y."/>
            <person name="Wu W.-L."/>
            <person name="Hsu J.-L."/>
            <person name="Lin Y.-F."/>
            <person name="Huang M.-D."/>
            <person name="Li C.-Y."/>
            <person name="Huang L."/>
            <person name="Wang Z.-W."/>
            <person name="Zhao X."/>
            <person name="Zhong W.-Y."/>
            <person name="Peng D.-H."/>
            <person name="Ahmad S."/>
            <person name="Lan S."/>
            <person name="Zhang J.-S."/>
            <person name="Tsai W.-C."/>
            <person name="Van De Peer Y."/>
            <person name="Liu Z.-J."/>
        </authorList>
    </citation>
    <scope>NUCLEOTIDE SEQUENCE</scope>
    <source>
        <strain evidence="2">SCP</strain>
        <tissue evidence="2">Leaves</tissue>
    </source>
</reference>